<proteinExistence type="predicted"/>
<evidence type="ECO:0000313" key="1">
    <source>
        <dbReference type="EMBL" id="MBE1585283.1"/>
    </source>
</evidence>
<comment type="caution">
    <text evidence="1">The sequence shown here is derived from an EMBL/GenBank/DDBJ whole genome shotgun (WGS) entry which is preliminary data.</text>
</comment>
<protein>
    <submittedName>
        <fullName evidence="1">Uncharacterized protein</fullName>
    </submittedName>
</protein>
<organism evidence="1 2">
    <name type="scientific">Nonomuraea angiospora</name>
    <dbReference type="NCBI Taxonomy" id="46172"/>
    <lineage>
        <taxon>Bacteria</taxon>
        <taxon>Bacillati</taxon>
        <taxon>Actinomycetota</taxon>
        <taxon>Actinomycetes</taxon>
        <taxon>Streptosporangiales</taxon>
        <taxon>Streptosporangiaceae</taxon>
        <taxon>Nonomuraea</taxon>
    </lineage>
</organism>
<dbReference type="RefSeq" id="WP_192786055.1">
    <property type="nucleotide sequence ID" value="NZ_JADBEK010000001.1"/>
</dbReference>
<name>A0ABR9LY98_9ACTN</name>
<dbReference type="Proteomes" id="UP000633509">
    <property type="component" value="Unassembled WGS sequence"/>
</dbReference>
<dbReference type="EMBL" id="JADBEK010000001">
    <property type="protein sequence ID" value="MBE1585283.1"/>
    <property type="molecule type" value="Genomic_DNA"/>
</dbReference>
<evidence type="ECO:0000313" key="2">
    <source>
        <dbReference type="Proteomes" id="UP000633509"/>
    </source>
</evidence>
<accession>A0ABR9LY98</accession>
<gene>
    <name evidence="1" type="ORF">H4W80_003541</name>
</gene>
<reference evidence="1 2" key="1">
    <citation type="submission" date="2020-10" db="EMBL/GenBank/DDBJ databases">
        <title>Sequencing the genomes of 1000 actinobacteria strains.</title>
        <authorList>
            <person name="Klenk H.-P."/>
        </authorList>
    </citation>
    <scope>NUCLEOTIDE SEQUENCE [LARGE SCALE GENOMIC DNA]</scope>
    <source>
        <strain evidence="1 2">DSM 43173</strain>
    </source>
</reference>
<sequence length="124" mass="13256">MRPPIDRLDAAIQDAAAAPTLAEVRQRVLGGCVDVMLGHRETMVLLLRDASVHGDETTEVMSRVAGVTSRAVELLAGPDPDWRGRVRAAQAFAAATDPISHLPDVPDDELREELLRGASAILSP</sequence>
<keyword evidence="2" id="KW-1185">Reference proteome</keyword>
<dbReference type="Gene3D" id="1.10.357.10">
    <property type="entry name" value="Tetracycline Repressor, domain 2"/>
    <property type="match status" value="1"/>
</dbReference>